<evidence type="ECO:0000313" key="2">
    <source>
        <dbReference type="EMBL" id="KZV87641.1"/>
    </source>
</evidence>
<gene>
    <name evidence="2" type="ORF">EXIGLDRAFT_620387</name>
</gene>
<proteinExistence type="predicted"/>
<evidence type="ECO:0000313" key="3">
    <source>
        <dbReference type="Proteomes" id="UP000077266"/>
    </source>
</evidence>
<dbReference type="AlphaFoldDB" id="A0A165ETE2"/>
<accession>A0A165ETE2</accession>
<dbReference type="SUPFAM" id="SSF56112">
    <property type="entry name" value="Protein kinase-like (PK-like)"/>
    <property type="match status" value="1"/>
</dbReference>
<evidence type="ECO:0000259" key="1">
    <source>
        <dbReference type="Pfam" id="PF17667"/>
    </source>
</evidence>
<protein>
    <recommendedName>
        <fullName evidence="1">Fungal-type protein kinase domain-containing protein</fullName>
    </recommendedName>
</protein>
<dbReference type="Proteomes" id="UP000077266">
    <property type="component" value="Unassembled WGS sequence"/>
</dbReference>
<organism evidence="2 3">
    <name type="scientific">Exidia glandulosa HHB12029</name>
    <dbReference type="NCBI Taxonomy" id="1314781"/>
    <lineage>
        <taxon>Eukaryota</taxon>
        <taxon>Fungi</taxon>
        <taxon>Dikarya</taxon>
        <taxon>Basidiomycota</taxon>
        <taxon>Agaricomycotina</taxon>
        <taxon>Agaricomycetes</taxon>
        <taxon>Auriculariales</taxon>
        <taxon>Exidiaceae</taxon>
        <taxon>Exidia</taxon>
    </lineage>
</organism>
<name>A0A165ETE2_EXIGL</name>
<feature type="domain" description="Fungal-type protein kinase" evidence="1">
    <location>
        <begin position="76"/>
        <end position="139"/>
    </location>
</feature>
<dbReference type="InParanoid" id="A0A165ETE2"/>
<dbReference type="InterPro" id="IPR040976">
    <property type="entry name" value="Pkinase_fungal"/>
</dbReference>
<keyword evidence="3" id="KW-1185">Reference proteome</keyword>
<dbReference type="EMBL" id="KV426119">
    <property type="protein sequence ID" value="KZV87641.1"/>
    <property type="molecule type" value="Genomic_DNA"/>
</dbReference>
<dbReference type="Pfam" id="PF17667">
    <property type="entry name" value="Pkinase_fungal"/>
    <property type="match status" value="1"/>
</dbReference>
<sequence>MTWVGFEIGGDPKVLDSVCTKDCVGVVKVSYQDTQGKFKEGELLDRVHADGWLPGVVRHTFWEREEARKVGDVTLPDNDPNRIVRVKETIHLGSVGDPLSQCSTPLQMLKVAYDAAETHLQLLKRGVLHRDLSWFNILWYVTSPTIFTRRSN</sequence>
<dbReference type="InterPro" id="IPR011009">
    <property type="entry name" value="Kinase-like_dom_sf"/>
</dbReference>
<reference evidence="2 3" key="1">
    <citation type="journal article" date="2016" name="Mol. Biol. Evol.">
        <title>Comparative Genomics of Early-Diverging Mushroom-Forming Fungi Provides Insights into the Origins of Lignocellulose Decay Capabilities.</title>
        <authorList>
            <person name="Nagy L.G."/>
            <person name="Riley R."/>
            <person name="Tritt A."/>
            <person name="Adam C."/>
            <person name="Daum C."/>
            <person name="Floudas D."/>
            <person name="Sun H."/>
            <person name="Yadav J.S."/>
            <person name="Pangilinan J."/>
            <person name="Larsson K.H."/>
            <person name="Matsuura K."/>
            <person name="Barry K."/>
            <person name="Labutti K."/>
            <person name="Kuo R."/>
            <person name="Ohm R.A."/>
            <person name="Bhattacharya S.S."/>
            <person name="Shirouzu T."/>
            <person name="Yoshinaga Y."/>
            <person name="Martin F.M."/>
            <person name="Grigoriev I.V."/>
            <person name="Hibbett D.S."/>
        </authorList>
    </citation>
    <scope>NUCLEOTIDE SEQUENCE [LARGE SCALE GENOMIC DNA]</scope>
    <source>
        <strain evidence="2 3">HHB12029</strain>
    </source>
</reference>
<dbReference type="OrthoDB" id="5569250at2759"/>